<dbReference type="PANTHER" id="PTHR33873:SF15">
    <property type="entry name" value="TRANSCRIPTION FACTOR VOZ2"/>
    <property type="match status" value="1"/>
</dbReference>
<dbReference type="GO" id="GO:0045893">
    <property type="term" value="P:positive regulation of DNA-templated transcription"/>
    <property type="evidence" value="ECO:0007669"/>
    <property type="project" value="TreeGrafter"/>
</dbReference>
<dbReference type="AlphaFoldDB" id="A0A5K0XTZ8"/>
<dbReference type="GO" id="GO:0043565">
    <property type="term" value="F:sequence-specific DNA binding"/>
    <property type="evidence" value="ECO:0007669"/>
    <property type="project" value="TreeGrafter"/>
</dbReference>
<protein>
    <submittedName>
        <fullName evidence="1">Uncharacterized protein</fullName>
    </submittedName>
</protein>
<sequence length="101" mass="11334">MVLYLLHWVLKTQGKDVGIPECEGAATTKSPWNAPGLFDISVLEGETLREGLFFDKSRRAFESGNRKQQSLPDYSGRPLFALLLYFRNQKGGGRMQREGVG</sequence>
<name>A0A5K0XTZ8_9MAGN</name>
<organism evidence="1">
    <name type="scientific">Nymphaea colorata</name>
    <name type="common">pocket water lily</name>
    <dbReference type="NCBI Taxonomy" id="210225"/>
    <lineage>
        <taxon>Eukaryota</taxon>
        <taxon>Viridiplantae</taxon>
        <taxon>Streptophyta</taxon>
        <taxon>Embryophyta</taxon>
        <taxon>Tracheophyta</taxon>
        <taxon>Spermatophyta</taxon>
        <taxon>Magnoliopsida</taxon>
        <taxon>Nymphaeales</taxon>
        <taxon>Nymphaeaceae</taxon>
        <taxon>Nymphaea</taxon>
    </lineage>
</organism>
<dbReference type="Gramene" id="NC11G0017420.1">
    <property type="protein sequence ID" value="NC11G0017420.1:cds"/>
    <property type="gene ID" value="NC11G0017420"/>
</dbReference>
<dbReference type="EMBL" id="LR721776">
    <property type="protein sequence ID" value="VVV68799.1"/>
    <property type="molecule type" value="Genomic_DNA"/>
</dbReference>
<gene>
    <name evidence="1" type="ORF">NYM_LOCUS5949</name>
</gene>
<proteinExistence type="predicted"/>
<evidence type="ECO:0000313" key="1">
    <source>
        <dbReference type="EMBL" id="VVV68799.1"/>
    </source>
</evidence>
<dbReference type="GO" id="GO:0048578">
    <property type="term" value="P:positive regulation of long-day photoperiodism, flowering"/>
    <property type="evidence" value="ECO:0007669"/>
    <property type="project" value="InterPro"/>
</dbReference>
<accession>A0A5K0XTZ8</accession>
<dbReference type="InterPro" id="IPR039277">
    <property type="entry name" value="VOZ1/VOZ2"/>
</dbReference>
<dbReference type="GO" id="GO:0005634">
    <property type="term" value="C:nucleus"/>
    <property type="evidence" value="ECO:0007669"/>
    <property type="project" value="TreeGrafter"/>
</dbReference>
<dbReference type="PANTHER" id="PTHR33873">
    <property type="entry name" value="TRANSCRIPTION FACTOR VOZ1"/>
    <property type="match status" value="1"/>
</dbReference>
<reference evidence="1" key="1">
    <citation type="submission" date="2019-09" db="EMBL/GenBank/DDBJ databases">
        <authorList>
            <person name="Zhang L."/>
        </authorList>
    </citation>
    <scope>NUCLEOTIDE SEQUENCE</scope>
</reference>